<evidence type="ECO:0000256" key="2">
    <source>
        <dbReference type="ARBA" id="ARBA00022801"/>
    </source>
</evidence>
<dbReference type="PANTHER" id="PTHR40841:SF2">
    <property type="entry name" value="SIDEROPHORE-DEGRADING ESTERASE (EUROFUNG)"/>
    <property type="match status" value="1"/>
</dbReference>
<keyword evidence="3" id="KW-0732">Signal</keyword>
<proteinExistence type="inferred from homology"/>
<accession>A0A1I2XDD2</accession>
<evidence type="ECO:0008006" key="6">
    <source>
        <dbReference type="Google" id="ProtNLM"/>
    </source>
</evidence>
<feature type="chain" id="PRO_5011790398" description="Esterase" evidence="3">
    <location>
        <begin position="20"/>
        <end position="267"/>
    </location>
</feature>
<name>A0A1I2XDD2_9SPHI</name>
<dbReference type="InterPro" id="IPR029058">
    <property type="entry name" value="AB_hydrolase_fold"/>
</dbReference>
<evidence type="ECO:0000256" key="3">
    <source>
        <dbReference type="SAM" id="SignalP"/>
    </source>
</evidence>
<dbReference type="SUPFAM" id="SSF53474">
    <property type="entry name" value="alpha/beta-Hydrolases"/>
    <property type="match status" value="1"/>
</dbReference>
<dbReference type="Proteomes" id="UP000199666">
    <property type="component" value="Unassembled WGS sequence"/>
</dbReference>
<dbReference type="AlphaFoldDB" id="A0A1I2XDD2"/>
<dbReference type="Pfam" id="PF00756">
    <property type="entry name" value="Esterase"/>
    <property type="match status" value="1"/>
</dbReference>
<gene>
    <name evidence="4" type="ORF">SAMN04489864_105110</name>
</gene>
<dbReference type="InterPro" id="IPR000801">
    <property type="entry name" value="Esterase-like"/>
</dbReference>
<dbReference type="RefSeq" id="WP_090993548.1">
    <property type="nucleotide sequence ID" value="NZ_FOPP01000005.1"/>
</dbReference>
<dbReference type="PANTHER" id="PTHR40841">
    <property type="entry name" value="SIDEROPHORE TRIACETYLFUSARININE C ESTERASE"/>
    <property type="match status" value="1"/>
</dbReference>
<reference evidence="4 5" key="1">
    <citation type="submission" date="2016-10" db="EMBL/GenBank/DDBJ databases">
        <authorList>
            <person name="de Groot N.N."/>
        </authorList>
    </citation>
    <scope>NUCLEOTIDE SEQUENCE [LARGE SCALE GENOMIC DNA]</scope>
    <source>
        <strain evidence="4 5">DSM 18684</strain>
    </source>
</reference>
<dbReference type="GO" id="GO:0016788">
    <property type="term" value="F:hydrolase activity, acting on ester bonds"/>
    <property type="evidence" value="ECO:0007669"/>
    <property type="project" value="TreeGrafter"/>
</dbReference>
<evidence type="ECO:0000313" key="5">
    <source>
        <dbReference type="Proteomes" id="UP000199666"/>
    </source>
</evidence>
<protein>
    <recommendedName>
        <fullName evidence="6">Esterase</fullName>
    </recommendedName>
</protein>
<dbReference type="Gene3D" id="3.40.50.1820">
    <property type="entry name" value="alpha/beta hydrolase"/>
    <property type="match status" value="1"/>
</dbReference>
<dbReference type="STRING" id="414048.SAMN04489864_105110"/>
<organism evidence="4 5">
    <name type="scientific">Pedobacter insulae</name>
    <dbReference type="NCBI Taxonomy" id="414048"/>
    <lineage>
        <taxon>Bacteria</taxon>
        <taxon>Pseudomonadati</taxon>
        <taxon>Bacteroidota</taxon>
        <taxon>Sphingobacteriia</taxon>
        <taxon>Sphingobacteriales</taxon>
        <taxon>Sphingobacteriaceae</taxon>
        <taxon>Pedobacter</taxon>
    </lineage>
</organism>
<comment type="similarity">
    <text evidence="1">Belongs to the esterase D family.</text>
</comment>
<keyword evidence="2" id="KW-0378">Hydrolase</keyword>
<sequence>MKKGSLFFLLLLIANFCLAQKNLIIGKTYELPSKILNENRVLNIYTPEGYHPDSTKTYPVIYLLDGSVNEDFIHITGLVQFLTMIEAMPKSIIVGIANVDRRKDFTFPTTIVKDKTDFPTTGSSTKFINFLAEELQPFVENNFKTNESKTVIGQSFGALLATEILIKRAHIFNNYIIVSPSLWWDNESLLNHVDDKINRQKISNINVFIAVGEEGKVMKEDAKKLAESLLKSKGLKVSFEFFEKENHLTILHNSIYQTLLKMYAKGK</sequence>
<evidence type="ECO:0000256" key="1">
    <source>
        <dbReference type="ARBA" id="ARBA00005622"/>
    </source>
</evidence>
<dbReference type="InterPro" id="IPR052558">
    <property type="entry name" value="Siderophore_Hydrolase_D"/>
</dbReference>
<feature type="signal peptide" evidence="3">
    <location>
        <begin position="1"/>
        <end position="19"/>
    </location>
</feature>
<dbReference type="OrthoDB" id="9784036at2"/>
<dbReference type="EMBL" id="FOPP01000005">
    <property type="protein sequence ID" value="SFH10696.1"/>
    <property type="molecule type" value="Genomic_DNA"/>
</dbReference>
<keyword evidence="5" id="KW-1185">Reference proteome</keyword>
<evidence type="ECO:0000313" key="4">
    <source>
        <dbReference type="EMBL" id="SFH10696.1"/>
    </source>
</evidence>